<evidence type="ECO:0000313" key="3">
    <source>
        <dbReference type="Proteomes" id="UP000284395"/>
    </source>
</evidence>
<dbReference type="AlphaFoldDB" id="A0A420EP21"/>
<dbReference type="RefSeq" id="WP_120323623.1">
    <property type="nucleotide sequence ID" value="NZ_RAPF01000002.1"/>
</dbReference>
<dbReference type="SUPFAM" id="SSF56219">
    <property type="entry name" value="DNase I-like"/>
    <property type="match status" value="1"/>
</dbReference>
<organism evidence="2 3">
    <name type="scientific">Altericroceibacterium spongiae</name>
    <dbReference type="NCBI Taxonomy" id="2320269"/>
    <lineage>
        <taxon>Bacteria</taxon>
        <taxon>Pseudomonadati</taxon>
        <taxon>Pseudomonadota</taxon>
        <taxon>Alphaproteobacteria</taxon>
        <taxon>Sphingomonadales</taxon>
        <taxon>Erythrobacteraceae</taxon>
        <taxon>Altericroceibacterium</taxon>
    </lineage>
</organism>
<dbReference type="EMBL" id="RAPF01000002">
    <property type="protein sequence ID" value="RKF22424.1"/>
    <property type="molecule type" value="Genomic_DNA"/>
</dbReference>
<dbReference type="InterPro" id="IPR005135">
    <property type="entry name" value="Endo/exonuclease/phosphatase"/>
</dbReference>
<keyword evidence="2" id="KW-0540">Nuclease</keyword>
<dbReference type="GO" id="GO:0004519">
    <property type="term" value="F:endonuclease activity"/>
    <property type="evidence" value="ECO:0007669"/>
    <property type="project" value="UniProtKB-KW"/>
</dbReference>
<dbReference type="Gene3D" id="3.60.10.10">
    <property type="entry name" value="Endonuclease/exonuclease/phosphatase"/>
    <property type="match status" value="1"/>
</dbReference>
<dbReference type="PANTHER" id="PTHR42834">
    <property type="entry name" value="ENDONUCLEASE/EXONUCLEASE/PHOSPHATASE FAMILY PROTEIN (AFU_ORTHOLOGUE AFUA_3G09210)"/>
    <property type="match status" value="1"/>
</dbReference>
<dbReference type="GO" id="GO:0004527">
    <property type="term" value="F:exonuclease activity"/>
    <property type="evidence" value="ECO:0007669"/>
    <property type="project" value="UniProtKB-KW"/>
</dbReference>
<evidence type="ECO:0000259" key="1">
    <source>
        <dbReference type="Pfam" id="PF03372"/>
    </source>
</evidence>
<keyword evidence="2" id="KW-0378">Hydrolase</keyword>
<protein>
    <submittedName>
        <fullName evidence="2">Endonuclease/exonuclease/phosphatase family protein</fullName>
    </submittedName>
</protein>
<dbReference type="PANTHER" id="PTHR42834:SF1">
    <property type="entry name" value="ENDONUCLEASE_EXONUCLEASE_PHOSPHATASE FAMILY PROTEIN (AFU_ORTHOLOGUE AFUA_3G09210)"/>
    <property type="match status" value="1"/>
</dbReference>
<feature type="domain" description="Endonuclease/exonuclease/phosphatase" evidence="1">
    <location>
        <begin position="112"/>
        <end position="361"/>
    </location>
</feature>
<keyword evidence="2" id="KW-0269">Exonuclease</keyword>
<proteinExistence type="predicted"/>
<accession>A0A420EP21</accession>
<keyword evidence="2" id="KW-0255">Endonuclease</keyword>
<name>A0A420EP21_9SPHN</name>
<gene>
    <name evidence="2" type="ORF">D6851_04130</name>
</gene>
<dbReference type="OrthoDB" id="1398885at2"/>
<reference evidence="2 3" key="1">
    <citation type="submission" date="2018-09" db="EMBL/GenBank/DDBJ databases">
        <title>Altererythrobacter spongiae sp. nov., isolated from a marine sponge.</title>
        <authorList>
            <person name="Zhuang L."/>
            <person name="Luo L."/>
        </authorList>
    </citation>
    <scope>NUCLEOTIDE SEQUENCE [LARGE SCALE GENOMIC DNA]</scope>
    <source>
        <strain evidence="2 3">HN-Y73</strain>
    </source>
</reference>
<evidence type="ECO:0000313" key="2">
    <source>
        <dbReference type="EMBL" id="RKF22424.1"/>
    </source>
</evidence>
<comment type="caution">
    <text evidence="2">The sequence shown here is derived from an EMBL/GenBank/DDBJ whole genome shotgun (WGS) entry which is preliminary data.</text>
</comment>
<sequence>MKLAVYNVENLFDRAKAMNLDTWEQGRPVLEKFAQLNELLGQIDYSAADKTRMAELMAALGLEKSDTGPFVLLRRNRGGLLRRPRDGGIHIEANGRADWVGSLELRDEPVNEHAMRNTARVMMDLDADVLGVVEAESRPVLAAFNTEILPALGGTPLRHVMLIDGNDERGIDVGLMSREGYPIGRMRSHVDDRLANGQTIFSRDCPEFEVTTPSGVRLVILVNHFKSKGYGSTASSNARRRVQAARVAEIYRELSGNGVEHVAIMGDFNDTPGSAPLAPLLDDTDLKDIFEHPAFDDGGWPGTYDLCNASNKIDYILLSPSLFERVQAGGVFRKGMWPGSRPRRWEPYDEVGRKQDAGSDHAAIWADIDI</sequence>
<dbReference type="Proteomes" id="UP000284395">
    <property type="component" value="Unassembled WGS sequence"/>
</dbReference>
<keyword evidence="3" id="KW-1185">Reference proteome</keyword>
<dbReference type="InterPro" id="IPR036691">
    <property type="entry name" value="Endo/exonu/phosph_ase_sf"/>
</dbReference>
<dbReference type="Pfam" id="PF03372">
    <property type="entry name" value="Exo_endo_phos"/>
    <property type="match status" value="1"/>
</dbReference>